<reference evidence="9" key="1">
    <citation type="submission" date="2025-08" db="UniProtKB">
        <authorList>
            <consortium name="RefSeq"/>
        </authorList>
    </citation>
    <scope>IDENTIFICATION</scope>
    <source>
        <tissue evidence="9">Leaf</tissue>
    </source>
</reference>
<sequence length="161" mass="18468">MANEDLHQQLANMRKSFLDEELLDEQFIQLEELEAEGSPNFVEEVFTLYFRDSTKTLESIGQMLEKTPVEFDKVDRALHMLKGNSASVGANKVMNEVIRMRDLIEEKNLESCNATYEQLKKDHDELKEKMEAFLQLQKQVKAAEKPPQGDDQEPVSGTESS</sequence>
<evidence type="ECO:0000256" key="3">
    <source>
        <dbReference type="PROSITE-ProRule" id="PRU00110"/>
    </source>
</evidence>
<keyword evidence="8" id="KW-1185">Reference proteome</keyword>
<dbReference type="InterPro" id="IPR045871">
    <property type="entry name" value="AHP1-5/YPD1"/>
</dbReference>
<evidence type="ECO:0000313" key="8">
    <source>
        <dbReference type="Proteomes" id="UP000827889"/>
    </source>
</evidence>
<comment type="subcellular location">
    <subcellularLocation>
        <location evidence="4">Cytoplasm</location>
        <location evidence="4">Cytosol</location>
    </subcellularLocation>
    <subcellularLocation>
        <location evidence="4">Nucleus</location>
    </subcellularLocation>
</comment>
<evidence type="ECO:0000313" key="9">
    <source>
        <dbReference type="RefSeq" id="XP_048133250.1"/>
    </source>
</evidence>
<dbReference type="InterPro" id="IPR036641">
    <property type="entry name" value="HPT_dom_sf"/>
</dbReference>
<dbReference type="RefSeq" id="XP_048133250.1">
    <property type="nucleotide sequence ID" value="XM_048277293.1"/>
</dbReference>
<dbReference type="SUPFAM" id="SSF47226">
    <property type="entry name" value="Histidine-containing phosphotransfer domain, HPT domain"/>
    <property type="match status" value="1"/>
</dbReference>
<keyword evidence="5" id="KW-0175">Coiled coil</keyword>
<accession>A0ABM3H9H6</accession>
<dbReference type="Gene3D" id="1.20.120.160">
    <property type="entry name" value="HPT domain"/>
    <property type="match status" value="1"/>
</dbReference>
<dbReference type="PANTHER" id="PTHR28242">
    <property type="entry name" value="PHOSPHORELAY INTERMEDIATE PROTEIN YPD1"/>
    <property type="match status" value="1"/>
</dbReference>
<organism evidence="8 9">
    <name type="scientific">Rhodamnia argentea</name>
    <dbReference type="NCBI Taxonomy" id="178133"/>
    <lineage>
        <taxon>Eukaryota</taxon>
        <taxon>Viridiplantae</taxon>
        <taxon>Streptophyta</taxon>
        <taxon>Embryophyta</taxon>
        <taxon>Tracheophyta</taxon>
        <taxon>Spermatophyta</taxon>
        <taxon>Magnoliopsida</taxon>
        <taxon>eudicotyledons</taxon>
        <taxon>Gunneridae</taxon>
        <taxon>Pentapetalae</taxon>
        <taxon>rosids</taxon>
        <taxon>malvids</taxon>
        <taxon>Myrtales</taxon>
        <taxon>Myrtaceae</taxon>
        <taxon>Myrtoideae</taxon>
        <taxon>Myrteae</taxon>
        <taxon>Australasian group</taxon>
        <taxon>Rhodamnia</taxon>
    </lineage>
</organism>
<evidence type="ECO:0000256" key="5">
    <source>
        <dbReference type="SAM" id="Coils"/>
    </source>
</evidence>
<comment type="domain">
    <text evidence="4">Histidine-containing phosphotransfer domain (HPt) contains an active histidine that mediates the phosphotransfer.</text>
</comment>
<dbReference type="PROSITE" id="PS50894">
    <property type="entry name" value="HPT"/>
    <property type="match status" value="1"/>
</dbReference>
<gene>
    <name evidence="9" type="primary">LOC115749134</name>
</gene>
<dbReference type="Proteomes" id="UP000827889">
    <property type="component" value="Chromosome 4"/>
</dbReference>
<feature type="coiled-coil region" evidence="5">
    <location>
        <begin position="109"/>
        <end position="136"/>
    </location>
</feature>
<comment type="function">
    <text evidence="4">Functions as a two-component phosphorelay mediators between cytokinin sensor histidine kinases and response regulators (B-type ARRs). Plays an important role in propagating cytokinin signal transduction.</text>
</comment>
<proteinExistence type="predicted"/>
<dbReference type="PANTHER" id="PTHR28242:SF41">
    <property type="entry name" value="HISTIDINE CONTAINING PHOSPHOTRANSFER PROTEIN"/>
    <property type="match status" value="1"/>
</dbReference>
<protein>
    <recommendedName>
        <fullName evidence="4">Histidine-containing phosphotransfer protein</fullName>
    </recommendedName>
</protein>
<name>A0ABM3H9H6_9MYRT</name>
<evidence type="ECO:0000256" key="6">
    <source>
        <dbReference type="SAM" id="MobiDB-lite"/>
    </source>
</evidence>
<keyword evidence="2 4" id="KW-0902">Two-component regulatory system</keyword>
<keyword evidence="3" id="KW-0597">Phosphoprotein</keyword>
<feature type="modified residue" description="Phosphohistidine" evidence="3">
    <location>
        <position position="79"/>
    </location>
</feature>
<dbReference type="GeneID" id="115749134"/>
<evidence type="ECO:0000259" key="7">
    <source>
        <dbReference type="PROSITE" id="PS50894"/>
    </source>
</evidence>
<evidence type="ECO:0000256" key="4">
    <source>
        <dbReference type="RuleBase" id="RU369004"/>
    </source>
</evidence>
<dbReference type="Pfam" id="PF01627">
    <property type="entry name" value="Hpt"/>
    <property type="match status" value="1"/>
</dbReference>
<feature type="region of interest" description="Disordered" evidence="6">
    <location>
        <begin position="139"/>
        <end position="161"/>
    </location>
</feature>
<evidence type="ECO:0000256" key="1">
    <source>
        <dbReference type="ARBA" id="ARBA00022864"/>
    </source>
</evidence>
<dbReference type="InterPro" id="IPR008207">
    <property type="entry name" value="Sig_transdc_His_kin_Hpt_dom"/>
</dbReference>
<feature type="domain" description="HPt" evidence="7">
    <location>
        <begin position="38"/>
        <end position="143"/>
    </location>
</feature>
<keyword evidence="1 4" id="KW-0932">Cytokinin signaling pathway</keyword>
<evidence type="ECO:0000256" key="2">
    <source>
        <dbReference type="ARBA" id="ARBA00023012"/>
    </source>
</evidence>